<dbReference type="InterPro" id="IPR010093">
    <property type="entry name" value="SinI_DNA-bd"/>
</dbReference>
<organism evidence="2 3">
    <name type="scientific">Catellatospora methionotrophica</name>
    <dbReference type="NCBI Taxonomy" id="121620"/>
    <lineage>
        <taxon>Bacteria</taxon>
        <taxon>Bacillati</taxon>
        <taxon>Actinomycetota</taxon>
        <taxon>Actinomycetes</taxon>
        <taxon>Micromonosporales</taxon>
        <taxon>Micromonosporaceae</taxon>
        <taxon>Catellatospora</taxon>
    </lineage>
</organism>
<dbReference type="GO" id="GO:0003677">
    <property type="term" value="F:DNA binding"/>
    <property type="evidence" value="ECO:0007669"/>
    <property type="project" value="InterPro"/>
</dbReference>
<dbReference type="InterPro" id="IPR041657">
    <property type="entry name" value="HTH_17"/>
</dbReference>
<evidence type="ECO:0000313" key="2">
    <source>
        <dbReference type="EMBL" id="GIG16172.1"/>
    </source>
</evidence>
<feature type="domain" description="Helix-turn-helix" evidence="1">
    <location>
        <begin position="14"/>
        <end position="55"/>
    </location>
</feature>
<gene>
    <name evidence="2" type="ORF">Cme02nite_45040</name>
</gene>
<evidence type="ECO:0000259" key="1">
    <source>
        <dbReference type="Pfam" id="PF12728"/>
    </source>
</evidence>
<evidence type="ECO:0000313" key="3">
    <source>
        <dbReference type="Proteomes" id="UP000660339"/>
    </source>
</evidence>
<dbReference type="NCBIfam" id="TIGR01764">
    <property type="entry name" value="excise"/>
    <property type="match status" value="1"/>
</dbReference>
<dbReference type="InterPro" id="IPR009061">
    <property type="entry name" value="DNA-bd_dom_put_sf"/>
</dbReference>
<name>A0A8J3PGD0_9ACTN</name>
<proteinExistence type="predicted"/>
<reference evidence="2" key="1">
    <citation type="submission" date="2021-01" db="EMBL/GenBank/DDBJ databases">
        <title>Whole genome shotgun sequence of Catellatospora methionotrophica NBRC 14553.</title>
        <authorList>
            <person name="Komaki H."/>
            <person name="Tamura T."/>
        </authorList>
    </citation>
    <scope>NUCLEOTIDE SEQUENCE</scope>
    <source>
        <strain evidence="2">NBRC 14553</strain>
    </source>
</reference>
<sequence length="57" mass="6298">MTQEPSQLVEAVAVAKHYHVSPRTVHRLASEGKIPSYRVGRQRRFDLAEVKAALAAA</sequence>
<keyword evidence="3" id="KW-1185">Reference proteome</keyword>
<protein>
    <recommendedName>
        <fullName evidence="1">Helix-turn-helix domain-containing protein</fullName>
    </recommendedName>
</protein>
<dbReference type="Pfam" id="PF12728">
    <property type="entry name" value="HTH_17"/>
    <property type="match status" value="1"/>
</dbReference>
<dbReference type="RefSeq" id="WP_166387710.1">
    <property type="nucleotide sequence ID" value="NZ_BAAATT010000010.1"/>
</dbReference>
<dbReference type="AlphaFoldDB" id="A0A8J3PGD0"/>
<accession>A0A8J3PGD0</accession>
<dbReference type="EMBL" id="BONJ01000026">
    <property type="protein sequence ID" value="GIG16172.1"/>
    <property type="molecule type" value="Genomic_DNA"/>
</dbReference>
<comment type="caution">
    <text evidence="2">The sequence shown here is derived from an EMBL/GenBank/DDBJ whole genome shotgun (WGS) entry which is preliminary data.</text>
</comment>
<dbReference type="Proteomes" id="UP000660339">
    <property type="component" value="Unassembled WGS sequence"/>
</dbReference>
<dbReference type="SUPFAM" id="SSF46955">
    <property type="entry name" value="Putative DNA-binding domain"/>
    <property type="match status" value="1"/>
</dbReference>